<feature type="compositionally biased region" description="Basic and acidic residues" evidence="1">
    <location>
        <begin position="633"/>
        <end position="644"/>
    </location>
</feature>
<protein>
    <recommendedName>
        <fullName evidence="4">Proteasome subunit alpha type 1</fullName>
    </recommendedName>
</protein>
<feature type="region of interest" description="Disordered" evidence="1">
    <location>
        <begin position="1"/>
        <end position="413"/>
    </location>
</feature>
<feature type="compositionally biased region" description="Gly residues" evidence="1">
    <location>
        <begin position="261"/>
        <end position="322"/>
    </location>
</feature>
<feature type="compositionally biased region" description="Low complexity" evidence="1">
    <location>
        <begin position="141"/>
        <end position="181"/>
    </location>
</feature>
<reference evidence="2" key="1">
    <citation type="journal article" date="2021" name="New Phytol.">
        <title>Evolutionary innovations through gain and loss of genes in the ectomycorrhizal Boletales.</title>
        <authorList>
            <person name="Wu G."/>
            <person name="Miyauchi S."/>
            <person name="Morin E."/>
            <person name="Kuo A."/>
            <person name="Drula E."/>
            <person name="Varga T."/>
            <person name="Kohler A."/>
            <person name="Feng B."/>
            <person name="Cao Y."/>
            <person name="Lipzen A."/>
            <person name="Daum C."/>
            <person name="Hundley H."/>
            <person name="Pangilinan J."/>
            <person name="Johnson J."/>
            <person name="Barry K."/>
            <person name="LaButti K."/>
            <person name="Ng V."/>
            <person name="Ahrendt S."/>
            <person name="Min B."/>
            <person name="Choi I.G."/>
            <person name="Park H."/>
            <person name="Plett J.M."/>
            <person name="Magnuson J."/>
            <person name="Spatafora J.W."/>
            <person name="Nagy L.G."/>
            <person name="Henrissat B."/>
            <person name="Grigoriev I.V."/>
            <person name="Yang Z.L."/>
            <person name="Xu J."/>
            <person name="Martin F.M."/>
        </authorList>
    </citation>
    <scope>NUCLEOTIDE SEQUENCE</scope>
    <source>
        <strain evidence="2">KKN 215</strain>
    </source>
</reference>
<keyword evidence="3" id="KW-1185">Reference proteome</keyword>
<dbReference type="Proteomes" id="UP000813824">
    <property type="component" value="Unassembled WGS sequence"/>
</dbReference>
<evidence type="ECO:0008006" key="4">
    <source>
        <dbReference type="Google" id="ProtNLM"/>
    </source>
</evidence>
<feature type="compositionally biased region" description="Polar residues" evidence="1">
    <location>
        <begin position="749"/>
        <end position="760"/>
    </location>
</feature>
<feature type="compositionally biased region" description="Polar residues" evidence="1">
    <location>
        <begin position="368"/>
        <end position="377"/>
    </location>
</feature>
<accession>A0A8K0UW50</accession>
<feature type="compositionally biased region" description="Polar residues" evidence="1">
    <location>
        <begin position="483"/>
        <end position="493"/>
    </location>
</feature>
<feature type="compositionally biased region" description="Pro residues" evidence="1">
    <location>
        <begin position="62"/>
        <end position="71"/>
    </location>
</feature>
<feature type="compositionally biased region" description="Polar residues" evidence="1">
    <location>
        <begin position="520"/>
        <end position="531"/>
    </location>
</feature>
<feature type="compositionally biased region" description="Pro residues" evidence="1">
    <location>
        <begin position="11"/>
        <end position="28"/>
    </location>
</feature>
<evidence type="ECO:0000313" key="2">
    <source>
        <dbReference type="EMBL" id="KAH8106064.1"/>
    </source>
</evidence>
<proteinExistence type="predicted"/>
<sequence>MNKNPFAVAPPYTPHQPPLPPGPPPPQPVQTDYSAYWAAAAAAQQAQQSTAYNPQWSAAQPAPAPPRPPPEQSALYANYGYGGQQNMSWQQRQPQQHFQPPPPVAQQPPPLPQAGYNPYQPQAGVYQQYIPQVPQQPPVPQQATFQPPVVQQPQQFQQPLAQPFFQPQQQQQQQNRPQHQQQRNHNVHHSPPQHPPPAKRQRFDGPNRGPPTQPQFQQSAPAQQVPGGGIGGGVTFSQGSNFGHGNRGGAPGANQMPMGVTRGGSFSGGRGGGSGMGNRGGRGGSMGMNRGGRGRGGMYANSGGRGGLSQSGGSFRGQGSNRGFGNRDNRRGGSFSAGGGGQSFTHPHQQQAQQQQQHHQGGSGSSSFRGRNQSFNHSNRRQDSGIPHGPREMGSSVNVSGKKDENRRTLTDFKILALEIRDIGWSWGTLPTVKPEVKEEPVSSVLPDISADPPDEGSELASSQPAGAQSEAEEASVKPTPVSEATSSKSDTVATAMPPPPSRIRIYFHTPVTADDAHPISSQSSFTTGPSDSAVRKGKRKKLDDDGDLEDGRGPPPPPPGDHDTASLSASVDYEGSETVAGRDSVAPSVTSEGDWLMAAINDEAGEGEDEDTLHVDQHLGGSEVGAGDDDAEGSHYGDDIQMEDDHIHPPAVAVDVSDYGDSAPFGVFDHPPSSSDWQEDASQASPAIPALSSGDDSVEKKELDGGVLVASPVVEDSAVSESHPDAAHSTTASETSMDPTKVDDVSDRTANLQVSSELPSSGLKREDSTTTVPDTNGDGGASPYASTLLNDDDQPVVVDEPSEVASQMEATQMNSEQDEHQQSTESQPMGPPLPLANKDAAKERTPSANRLSISYASGTRRMVIDAEIVEKLRVNRGEARIEVFLNVNKDGEYLKGITVEEFSDESSSYKAIDIAAQTSEDDAVPPFFQIATPYETVLVAHLDKDRPLSEPRWVKTGDVQDWLKSMFGRMFWVAGDAAAGWERKIEVVDPDPPPTIFTVLEAWATNSSVGSQTERQRFLRTHMTETDNILEILLRLVRGERATYNQSTSGISAPSISGPLLSALTPGSAHGAQQTHVSLAVLAIFRLAVEFAKKAVGDAGKAEVEESVGEIIRSLPSHLIYKSLDGIFKEWKVEKKGGR</sequence>
<dbReference type="EMBL" id="JAEVFJ010000003">
    <property type="protein sequence ID" value="KAH8106064.1"/>
    <property type="molecule type" value="Genomic_DNA"/>
</dbReference>
<name>A0A8K0UW50_9AGAR</name>
<feature type="compositionally biased region" description="Pro residues" evidence="1">
    <location>
        <begin position="99"/>
        <end position="112"/>
    </location>
</feature>
<feature type="compositionally biased region" description="Low complexity" evidence="1">
    <location>
        <begin position="214"/>
        <end position="225"/>
    </location>
</feature>
<dbReference type="OrthoDB" id="431557at2759"/>
<feature type="compositionally biased region" description="Polar residues" evidence="1">
    <location>
        <begin position="729"/>
        <end position="739"/>
    </location>
</feature>
<feature type="compositionally biased region" description="Low complexity" evidence="1">
    <location>
        <begin position="348"/>
        <end position="360"/>
    </location>
</feature>
<feature type="region of interest" description="Disordered" evidence="1">
    <location>
        <begin position="656"/>
        <end position="851"/>
    </location>
</feature>
<dbReference type="AlphaFoldDB" id="A0A8K0UW50"/>
<feature type="region of interest" description="Disordered" evidence="1">
    <location>
        <begin position="428"/>
        <end position="644"/>
    </location>
</feature>
<feature type="compositionally biased region" description="Polar residues" evidence="1">
    <location>
        <begin position="673"/>
        <end position="686"/>
    </location>
</feature>
<comment type="caution">
    <text evidence="2">The sequence shown here is derived from an EMBL/GenBank/DDBJ whole genome shotgun (WGS) entry which is preliminary data.</text>
</comment>
<feature type="compositionally biased region" description="Low complexity" evidence="1">
    <location>
        <begin position="38"/>
        <end position="61"/>
    </location>
</feature>
<feature type="compositionally biased region" description="Polar residues" evidence="1">
    <location>
        <begin position="805"/>
        <end position="816"/>
    </location>
</feature>
<evidence type="ECO:0000313" key="3">
    <source>
        <dbReference type="Proteomes" id="UP000813824"/>
    </source>
</evidence>
<gene>
    <name evidence="2" type="ORF">BXZ70DRAFT_918046</name>
</gene>
<evidence type="ECO:0000256" key="1">
    <source>
        <dbReference type="SAM" id="MobiDB-lite"/>
    </source>
</evidence>
<organism evidence="2 3">
    <name type="scientific">Cristinia sonorae</name>
    <dbReference type="NCBI Taxonomy" id="1940300"/>
    <lineage>
        <taxon>Eukaryota</taxon>
        <taxon>Fungi</taxon>
        <taxon>Dikarya</taxon>
        <taxon>Basidiomycota</taxon>
        <taxon>Agaricomycotina</taxon>
        <taxon>Agaricomycetes</taxon>
        <taxon>Agaricomycetidae</taxon>
        <taxon>Agaricales</taxon>
        <taxon>Pleurotineae</taxon>
        <taxon>Stephanosporaceae</taxon>
        <taxon>Cristinia</taxon>
    </lineage>
</organism>
<feature type="compositionally biased region" description="Basic and acidic residues" evidence="1">
    <location>
        <begin position="401"/>
        <end position="411"/>
    </location>
</feature>